<reference evidence="18" key="1">
    <citation type="journal article" date="2014" name="Int. J. Syst. Evol. Microbiol.">
        <title>Complete genome sequence of Corynebacterium casei LMG S-19264T (=DSM 44701T), isolated from a smear-ripened cheese.</title>
        <authorList>
            <consortium name="US DOE Joint Genome Institute (JGI-PGF)"/>
            <person name="Walter F."/>
            <person name="Albersmeier A."/>
            <person name="Kalinowski J."/>
            <person name="Ruckert C."/>
        </authorList>
    </citation>
    <scope>NUCLEOTIDE SEQUENCE</scope>
    <source>
        <strain evidence="18">KCTC 12343</strain>
    </source>
</reference>
<evidence type="ECO:0000259" key="17">
    <source>
        <dbReference type="Pfam" id="PF07715"/>
    </source>
</evidence>
<evidence type="ECO:0000256" key="15">
    <source>
        <dbReference type="SAM" id="SignalP"/>
    </source>
</evidence>
<dbReference type="InterPro" id="IPR036942">
    <property type="entry name" value="Beta-barrel_TonB_sf"/>
</dbReference>
<keyword evidence="5" id="KW-0410">Iron transport</keyword>
<feature type="chain" id="PRO_5044601524" evidence="15">
    <location>
        <begin position="20"/>
        <end position="665"/>
    </location>
</feature>
<evidence type="ECO:0000256" key="7">
    <source>
        <dbReference type="ARBA" id="ARBA00023004"/>
    </source>
</evidence>
<dbReference type="GO" id="GO:0009279">
    <property type="term" value="C:cell outer membrane"/>
    <property type="evidence" value="ECO:0007669"/>
    <property type="project" value="UniProtKB-SubCell"/>
</dbReference>
<dbReference type="Proteomes" id="UP000292307">
    <property type="component" value="Chromosome"/>
</dbReference>
<dbReference type="OrthoDB" id="99480at2"/>
<evidence type="ECO:0000256" key="2">
    <source>
        <dbReference type="ARBA" id="ARBA00009810"/>
    </source>
</evidence>
<evidence type="ECO:0000256" key="14">
    <source>
        <dbReference type="RuleBase" id="RU003357"/>
    </source>
</evidence>
<dbReference type="PANTHER" id="PTHR32552:SF81">
    <property type="entry name" value="TONB-DEPENDENT OUTER MEMBRANE RECEPTOR"/>
    <property type="match status" value="1"/>
</dbReference>
<evidence type="ECO:0000256" key="12">
    <source>
        <dbReference type="ARBA" id="ARBA00023237"/>
    </source>
</evidence>
<evidence type="ECO:0000256" key="10">
    <source>
        <dbReference type="ARBA" id="ARBA00023136"/>
    </source>
</evidence>
<keyword evidence="7" id="KW-0408">Iron</keyword>
<feature type="signal peptide" evidence="15">
    <location>
        <begin position="1"/>
        <end position="19"/>
    </location>
</feature>
<dbReference type="RefSeq" id="WP_131143883.1">
    <property type="nucleotide sequence ID" value="NZ_BMWV01000016.1"/>
</dbReference>
<dbReference type="InterPro" id="IPR037066">
    <property type="entry name" value="Plug_dom_sf"/>
</dbReference>
<dbReference type="AlphaFoldDB" id="A0A411WSW0"/>
<dbReference type="PROSITE" id="PS52016">
    <property type="entry name" value="TONB_DEPENDENT_REC_3"/>
    <property type="match status" value="1"/>
</dbReference>
<keyword evidence="4 13" id="KW-1134">Transmembrane beta strand</keyword>
<keyword evidence="11 18" id="KW-0675">Receptor</keyword>
<name>A0A411WSW0_9BURK</name>
<evidence type="ECO:0000256" key="13">
    <source>
        <dbReference type="PROSITE-ProRule" id="PRU01360"/>
    </source>
</evidence>
<dbReference type="GO" id="GO:0006826">
    <property type="term" value="P:iron ion transport"/>
    <property type="evidence" value="ECO:0007669"/>
    <property type="project" value="UniProtKB-KW"/>
</dbReference>
<evidence type="ECO:0000256" key="1">
    <source>
        <dbReference type="ARBA" id="ARBA00004571"/>
    </source>
</evidence>
<comment type="similarity">
    <text evidence="2 13 14">Belongs to the TonB-dependent receptor family.</text>
</comment>
<keyword evidence="9 14" id="KW-0798">TonB box</keyword>
<comment type="subcellular location">
    <subcellularLocation>
        <location evidence="1 13">Cell outer membrane</location>
        <topology evidence="1 13">Multi-pass membrane protein</topology>
    </subcellularLocation>
</comment>
<dbReference type="EMBL" id="CP036401">
    <property type="protein sequence ID" value="QBH99731.1"/>
    <property type="molecule type" value="Genomic_DNA"/>
</dbReference>
<keyword evidence="15" id="KW-0732">Signal</keyword>
<reference evidence="18" key="3">
    <citation type="submission" date="2022-12" db="EMBL/GenBank/DDBJ databases">
        <authorList>
            <person name="Sun Q."/>
            <person name="Kim S."/>
        </authorList>
    </citation>
    <scope>NUCLEOTIDE SEQUENCE</scope>
    <source>
        <strain evidence="18">KCTC 12343</strain>
    </source>
</reference>
<dbReference type="Proteomes" id="UP000628442">
    <property type="component" value="Unassembled WGS sequence"/>
</dbReference>
<evidence type="ECO:0000313" key="20">
    <source>
        <dbReference type="Proteomes" id="UP000292307"/>
    </source>
</evidence>
<evidence type="ECO:0000256" key="9">
    <source>
        <dbReference type="ARBA" id="ARBA00023077"/>
    </source>
</evidence>
<protein>
    <submittedName>
        <fullName evidence="18">TonB-dependent receptor</fullName>
    </submittedName>
</protein>
<evidence type="ECO:0000256" key="3">
    <source>
        <dbReference type="ARBA" id="ARBA00022448"/>
    </source>
</evidence>
<evidence type="ECO:0000256" key="4">
    <source>
        <dbReference type="ARBA" id="ARBA00022452"/>
    </source>
</evidence>
<dbReference type="EMBL" id="BMWV01000016">
    <property type="protein sequence ID" value="GGY62683.1"/>
    <property type="molecule type" value="Genomic_DNA"/>
</dbReference>
<proteinExistence type="inferred from homology"/>
<keyword evidence="12 13" id="KW-0998">Cell outer membrane</keyword>
<dbReference type="InterPro" id="IPR000531">
    <property type="entry name" value="Beta-barrel_TonB"/>
</dbReference>
<evidence type="ECO:0000256" key="6">
    <source>
        <dbReference type="ARBA" id="ARBA00022692"/>
    </source>
</evidence>
<feature type="domain" description="TonB-dependent receptor-like beta-barrel" evidence="16">
    <location>
        <begin position="258"/>
        <end position="617"/>
    </location>
</feature>
<evidence type="ECO:0000256" key="8">
    <source>
        <dbReference type="ARBA" id="ARBA00023065"/>
    </source>
</evidence>
<dbReference type="InterPro" id="IPR012910">
    <property type="entry name" value="Plug_dom"/>
</dbReference>
<dbReference type="InterPro" id="IPR039426">
    <property type="entry name" value="TonB-dep_rcpt-like"/>
</dbReference>
<dbReference type="Pfam" id="PF07715">
    <property type="entry name" value="Plug"/>
    <property type="match status" value="1"/>
</dbReference>
<evidence type="ECO:0000256" key="5">
    <source>
        <dbReference type="ARBA" id="ARBA00022496"/>
    </source>
</evidence>
<evidence type="ECO:0000313" key="18">
    <source>
        <dbReference type="EMBL" id="GGY62683.1"/>
    </source>
</evidence>
<dbReference type="Gene3D" id="2.170.130.10">
    <property type="entry name" value="TonB-dependent receptor, plug domain"/>
    <property type="match status" value="1"/>
</dbReference>
<reference evidence="19 20" key="2">
    <citation type="submission" date="2019-02" db="EMBL/GenBank/DDBJ databases">
        <title>Draft Genome Sequences of Six Type Strains of the Genus Massilia.</title>
        <authorList>
            <person name="Miess H."/>
            <person name="Frediansyhah A."/>
            <person name="Gross H."/>
        </authorList>
    </citation>
    <scope>NUCLEOTIDE SEQUENCE [LARGE SCALE GENOMIC DNA]</scope>
    <source>
        <strain evidence="19 20">DSM 17472</strain>
    </source>
</reference>
<evidence type="ECO:0000256" key="11">
    <source>
        <dbReference type="ARBA" id="ARBA00023170"/>
    </source>
</evidence>
<sequence length="665" mass="72011">MWRTIFTAGGLLAATCCAAAEPGMAVVQVTGQRDGGADAASAGSVGAAEIAARPLLRTGELLEFVPGLAVTQHSGDGKANQYFLRGFNLDHGTDFATFVDGMPVNMRSHAHGQGYSDLNFVMPELVRRIDYRKGPYAAGDGDFASAGSARIGLADTVPDTASITAGQRGYRRAVLAGTTVAGTSADRLLYGLEVQRNDGPWTVPEDVRRFSGVLRWSGGSGEGGAEDGWYVTAMAYRNRWRATDQIPLRAVAQVGRFGSLDASDGGRASRYSLSAGRQGPWGGGRVELNAWAVRSALDLYSNFTYALDRPDDGDQFRQGERRLMLGGDAEYAWRGTLAGLELDNRAGVQVRSDRVSPVGLYTTVARRTTATVREDRVKESSAGVFAESSVQWTPWLRTVTGLRGDAYRFDVDGRRADATIATPKLAVIAGPWRKTELFFNAGHGFHSNDARGVVDGVTPLVRTRGMELGLRSELAPGLETSLTAWRLGSASELVYVGDAGTTEPSRASRRRGIEWNTQLKRGSWRADLDLAVSRARYTRPAEEGDRVPGALERMATLDVRHAPAGGRWSAGFDVRYLGPRALVEDGSVRSRPSTLAAARIGYRFGQHTRLALDVFNLFDRQASDIEYYYASRLPAEARAGLAGRDDVHFHPVEPRTVRLTLSHAF</sequence>
<keyword evidence="8" id="KW-0406">Ion transport</keyword>
<evidence type="ECO:0000313" key="19">
    <source>
        <dbReference type="EMBL" id="QBH99731.1"/>
    </source>
</evidence>
<evidence type="ECO:0000313" key="21">
    <source>
        <dbReference type="Proteomes" id="UP000628442"/>
    </source>
</evidence>
<keyword evidence="3 13" id="KW-0813">Transport</keyword>
<dbReference type="Pfam" id="PF00593">
    <property type="entry name" value="TonB_dep_Rec_b-barrel"/>
    <property type="match status" value="1"/>
</dbReference>
<keyword evidence="20" id="KW-1185">Reference proteome</keyword>
<keyword evidence="6 13" id="KW-0812">Transmembrane</keyword>
<evidence type="ECO:0000259" key="16">
    <source>
        <dbReference type="Pfam" id="PF00593"/>
    </source>
</evidence>
<dbReference type="PANTHER" id="PTHR32552">
    <property type="entry name" value="FERRICHROME IRON RECEPTOR-RELATED"/>
    <property type="match status" value="1"/>
</dbReference>
<dbReference type="SUPFAM" id="SSF56935">
    <property type="entry name" value="Porins"/>
    <property type="match status" value="1"/>
</dbReference>
<feature type="domain" description="TonB-dependent receptor plug" evidence="17">
    <location>
        <begin position="40"/>
        <end position="147"/>
    </location>
</feature>
<dbReference type="Gene3D" id="2.40.170.20">
    <property type="entry name" value="TonB-dependent receptor, beta-barrel domain"/>
    <property type="match status" value="1"/>
</dbReference>
<keyword evidence="10 13" id="KW-0472">Membrane</keyword>
<gene>
    <name evidence="19" type="ORF">EYF70_01920</name>
    <name evidence="18" type="ORF">GCM10007387_51380</name>
</gene>
<organism evidence="18 21">
    <name type="scientific">Pseudoduganella albidiflava</name>
    <dbReference type="NCBI Taxonomy" id="321983"/>
    <lineage>
        <taxon>Bacteria</taxon>
        <taxon>Pseudomonadati</taxon>
        <taxon>Pseudomonadota</taxon>
        <taxon>Betaproteobacteria</taxon>
        <taxon>Burkholderiales</taxon>
        <taxon>Oxalobacteraceae</taxon>
        <taxon>Telluria group</taxon>
        <taxon>Pseudoduganella</taxon>
    </lineage>
</organism>
<accession>A0A411WSW0</accession>